<dbReference type="AlphaFoldDB" id="A0A7W7ZK35"/>
<dbReference type="Pfam" id="PF13229">
    <property type="entry name" value="Beta_helix"/>
    <property type="match status" value="1"/>
</dbReference>
<dbReference type="SUPFAM" id="SSF51126">
    <property type="entry name" value="Pectin lyase-like"/>
    <property type="match status" value="1"/>
</dbReference>
<accession>A0A7W7ZK35</accession>
<keyword evidence="4" id="KW-1185">Reference proteome</keyword>
<proteinExistence type="predicted"/>
<dbReference type="InterPro" id="IPR011050">
    <property type="entry name" value="Pectin_lyase_fold/virulence"/>
</dbReference>
<evidence type="ECO:0000256" key="1">
    <source>
        <dbReference type="SAM" id="Phobius"/>
    </source>
</evidence>
<evidence type="ECO:0000313" key="4">
    <source>
        <dbReference type="Proteomes" id="UP000540989"/>
    </source>
</evidence>
<keyword evidence="1" id="KW-1133">Transmembrane helix</keyword>
<dbReference type="Gene3D" id="2.160.20.10">
    <property type="entry name" value="Single-stranded right-handed beta-helix, Pectin lyase-like"/>
    <property type="match status" value="1"/>
</dbReference>
<feature type="transmembrane region" description="Helical" evidence="1">
    <location>
        <begin position="574"/>
        <end position="593"/>
    </location>
</feature>
<organism evidence="3 4">
    <name type="scientific">Granulicella aggregans</name>
    <dbReference type="NCBI Taxonomy" id="474949"/>
    <lineage>
        <taxon>Bacteria</taxon>
        <taxon>Pseudomonadati</taxon>
        <taxon>Acidobacteriota</taxon>
        <taxon>Terriglobia</taxon>
        <taxon>Terriglobales</taxon>
        <taxon>Acidobacteriaceae</taxon>
        <taxon>Granulicella</taxon>
    </lineage>
</organism>
<reference evidence="3 4" key="1">
    <citation type="submission" date="2020-08" db="EMBL/GenBank/DDBJ databases">
        <title>Genomic Encyclopedia of Type Strains, Phase IV (KMG-V): Genome sequencing to study the core and pangenomes of soil and plant-associated prokaryotes.</title>
        <authorList>
            <person name="Whitman W."/>
        </authorList>
    </citation>
    <scope>NUCLEOTIDE SEQUENCE [LARGE SCALE GENOMIC DNA]</scope>
    <source>
        <strain evidence="3 4">M8UP14</strain>
    </source>
</reference>
<feature type="domain" description="Right handed beta helix" evidence="2">
    <location>
        <begin position="176"/>
        <end position="329"/>
    </location>
</feature>
<dbReference type="NCBIfam" id="NF041518">
    <property type="entry name" value="choice_anch_Q"/>
    <property type="match status" value="1"/>
</dbReference>
<dbReference type="InterPro" id="IPR006626">
    <property type="entry name" value="PbH1"/>
</dbReference>
<name>A0A7W7ZK35_9BACT</name>
<evidence type="ECO:0000259" key="2">
    <source>
        <dbReference type="Pfam" id="PF13229"/>
    </source>
</evidence>
<dbReference type="RefSeq" id="WP_184224214.1">
    <property type="nucleotide sequence ID" value="NZ_JACHIP010000038.1"/>
</dbReference>
<evidence type="ECO:0000313" key="3">
    <source>
        <dbReference type="EMBL" id="MBB5061358.1"/>
    </source>
</evidence>
<dbReference type="Proteomes" id="UP000540989">
    <property type="component" value="Unassembled WGS sequence"/>
</dbReference>
<feature type="transmembrane region" description="Helical" evidence="1">
    <location>
        <begin position="546"/>
        <end position="562"/>
    </location>
</feature>
<dbReference type="InterPro" id="IPR039448">
    <property type="entry name" value="Beta_helix"/>
</dbReference>
<dbReference type="InterPro" id="IPR012334">
    <property type="entry name" value="Pectin_lyas_fold"/>
</dbReference>
<dbReference type="InterPro" id="IPR059226">
    <property type="entry name" value="Choice_anch_Q_dom"/>
</dbReference>
<sequence>MALVTQLAFAQRMIRVPGDTPSIQGGIDAAEDGDTVLVEAGVYSERIDFHGKKITVRGSSAVDVILDGGANGPVVTFASGEGRSSVLANLTIQNGRAFDRGTVAAINGSAGGIYIFQASPSLKDLIVQKNLQCGLGVFSGAPRVEGSLIQGNNAPFEFACMIVSAETSPGRGESQGGGGIFLYNKSPDGLYAEIVGNRIEGNSSFLRAGGIFAISAGNLLIANNVVANNQSGDTGAGIMTTDATTPEITQNLVFGNSTDQTVNFGSPLAPGIDIREAFGSSSSIIAENTIYQNKAISQPVFEVRYGSQLYVGFSDAPVIVSNNVFSGSDIYPPIACVPGIKSNELVRARFDHNDVFNPSNPSVAYTSACGSQPGLDGNISSDPQFLSTLPIDQNAFQLAQDSPAVDSGNNAQVYATSDLLGNPRVQDATGLGHAQVDMGAYERAGVVGSIPPQPPPASGPDFTIVADPASLSLQRWHHAEVQIVASATVGTPGNIVLSCANLPSDASCTFRTTSISLGSGATAKTSFSLDTSTLLLFANEKQKPTSGIWFCLLAGGPILWCIRRRIVKIRSLRLVAAYHFVAATLFMLTGLTGCSGKYPDATPVGTYRFQLVATDASLGITRRADITLLVVP</sequence>
<protein>
    <submittedName>
        <fullName evidence="3">Nitrous oxidase accessory protein NosD</fullName>
    </submittedName>
</protein>
<dbReference type="EMBL" id="JACHIP010000038">
    <property type="protein sequence ID" value="MBB5061358.1"/>
    <property type="molecule type" value="Genomic_DNA"/>
</dbReference>
<dbReference type="SMART" id="SM00710">
    <property type="entry name" value="PbH1"/>
    <property type="match status" value="5"/>
</dbReference>
<gene>
    <name evidence="3" type="ORF">HDF16_006094</name>
</gene>
<keyword evidence="1" id="KW-0472">Membrane</keyword>
<keyword evidence="1" id="KW-0812">Transmembrane</keyword>
<comment type="caution">
    <text evidence="3">The sequence shown here is derived from an EMBL/GenBank/DDBJ whole genome shotgun (WGS) entry which is preliminary data.</text>
</comment>